<dbReference type="InterPro" id="IPR021848">
    <property type="entry name" value="HODM_asu-like"/>
</dbReference>
<keyword evidence="3" id="KW-1185">Reference proteome</keyword>
<dbReference type="VEuPathDB" id="FungiDB:UREG_07070"/>
<dbReference type="GeneID" id="8444596"/>
<dbReference type="KEGG" id="ure:UREG_07070"/>
<protein>
    <submittedName>
        <fullName evidence="2">Uncharacterized protein</fullName>
    </submittedName>
</protein>
<dbReference type="Proteomes" id="UP000002058">
    <property type="component" value="Unassembled WGS sequence"/>
</dbReference>
<evidence type="ECO:0000313" key="3">
    <source>
        <dbReference type="Proteomes" id="UP000002058"/>
    </source>
</evidence>
<dbReference type="OrthoDB" id="5043642at2759"/>
<proteinExistence type="predicted"/>
<dbReference type="AlphaFoldDB" id="C4JY19"/>
<keyword evidence="1" id="KW-0472">Membrane</keyword>
<keyword evidence="1" id="KW-1133">Transmembrane helix</keyword>
<dbReference type="RefSeq" id="XP_002582297.1">
    <property type="nucleotide sequence ID" value="XM_002582251.1"/>
</dbReference>
<sequence length="278" mass="31839">MDKVHKVFAKRIFTTSIRKYPSEMLKYLAAPLSTTVLANMDRIHSSPEGLIAFFWGNIGLVTVAFLIKLILRWRKPYTPINLSQPTSFDLEKITPYPSEQIKGFEKHRIRMSLKKMDQTNWLTVDKNYAPLHEIRLGLLETQREKMVQCLPEAREACQEALQEVSDFLCRRYPAMFETYMSNSGPKVRNKQNGEVYCLDGRDDSISPLEVAARLGMDDLTIILKNEDGMHYMAATASCFQIGWSANERVGETIAQMHNPVPQWEKEIGYAVNKCVPQG</sequence>
<accession>C4JY19</accession>
<evidence type="ECO:0000256" key="1">
    <source>
        <dbReference type="SAM" id="Phobius"/>
    </source>
</evidence>
<evidence type="ECO:0000313" key="2">
    <source>
        <dbReference type="EMBL" id="EEP82205.1"/>
    </source>
</evidence>
<gene>
    <name evidence="2" type="ORF">UREG_07070</name>
</gene>
<keyword evidence="1" id="KW-0812">Transmembrane</keyword>
<name>C4JY19_UNCRE</name>
<dbReference type="InParanoid" id="C4JY19"/>
<organism evidence="2 3">
    <name type="scientific">Uncinocarpus reesii (strain UAMH 1704)</name>
    <dbReference type="NCBI Taxonomy" id="336963"/>
    <lineage>
        <taxon>Eukaryota</taxon>
        <taxon>Fungi</taxon>
        <taxon>Dikarya</taxon>
        <taxon>Ascomycota</taxon>
        <taxon>Pezizomycotina</taxon>
        <taxon>Eurotiomycetes</taxon>
        <taxon>Eurotiomycetidae</taxon>
        <taxon>Onygenales</taxon>
        <taxon>Onygenaceae</taxon>
        <taxon>Uncinocarpus</taxon>
    </lineage>
</organism>
<dbReference type="HOGENOM" id="CLU_1001827_0_0_1"/>
<dbReference type="Pfam" id="PF11927">
    <property type="entry name" value="HODM_asu-like"/>
    <property type="match status" value="1"/>
</dbReference>
<dbReference type="eggNOG" id="ENOG502S5PM">
    <property type="taxonomic scope" value="Eukaryota"/>
</dbReference>
<dbReference type="EMBL" id="CH476619">
    <property type="protein sequence ID" value="EEP82205.1"/>
    <property type="molecule type" value="Genomic_DNA"/>
</dbReference>
<reference evidence="3" key="1">
    <citation type="journal article" date="2009" name="Genome Res.">
        <title>Comparative genomic analyses of the human fungal pathogens Coccidioides and their relatives.</title>
        <authorList>
            <person name="Sharpton T.J."/>
            <person name="Stajich J.E."/>
            <person name="Rounsley S.D."/>
            <person name="Gardner M.J."/>
            <person name="Wortman J.R."/>
            <person name="Jordar V.S."/>
            <person name="Maiti R."/>
            <person name="Kodira C.D."/>
            <person name="Neafsey D.E."/>
            <person name="Zeng Q."/>
            <person name="Hung C.-Y."/>
            <person name="McMahan C."/>
            <person name="Muszewska A."/>
            <person name="Grynberg M."/>
            <person name="Mandel M.A."/>
            <person name="Kellner E.M."/>
            <person name="Barker B.M."/>
            <person name="Galgiani J.N."/>
            <person name="Orbach M.J."/>
            <person name="Kirkland T.N."/>
            <person name="Cole G.T."/>
            <person name="Henn M.R."/>
            <person name="Birren B.W."/>
            <person name="Taylor J.W."/>
        </authorList>
    </citation>
    <scope>NUCLEOTIDE SEQUENCE [LARGE SCALE GENOMIC DNA]</scope>
    <source>
        <strain evidence="3">UAMH 1704</strain>
    </source>
</reference>
<feature type="transmembrane region" description="Helical" evidence="1">
    <location>
        <begin position="50"/>
        <end position="71"/>
    </location>
</feature>